<protein>
    <submittedName>
        <fullName evidence="2">Uncharacterized protein</fullName>
    </submittedName>
</protein>
<evidence type="ECO:0000256" key="1">
    <source>
        <dbReference type="SAM" id="MobiDB-lite"/>
    </source>
</evidence>
<dbReference type="Proteomes" id="UP000236333">
    <property type="component" value="Unassembled WGS sequence"/>
</dbReference>
<organism evidence="2 3">
    <name type="scientific">Tetrabaena socialis</name>
    <dbReference type="NCBI Taxonomy" id="47790"/>
    <lineage>
        <taxon>Eukaryota</taxon>
        <taxon>Viridiplantae</taxon>
        <taxon>Chlorophyta</taxon>
        <taxon>core chlorophytes</taxon>
        <taxon>Chlorophyceae</taxon>
        <taxon>CS clade</taxon>
        <taxon>Chlamydomonadales</taxon>
        <taxon>Tetrabaenaceae</taxon>
        <taxon>Tetrabaena</taxon>
    </lineage>
</organism>
<proteinExistence type="predicted"/>
<dbReference type="InterPro" id="IPR014867">
    <property type="entry name" value="Spore_coat_CotH_CotH2/3/7"/>
</dbReference>
<accession>A0A2J7ZK07</accession>
<feature type="compositionally biased region" description="Pro residues" evidence="1">
    <location>
        <begin position="144"/>
        <end position="175"/>
    </location>
</feature>
<reference evidence="2 3" key="1">
    <citation type="journal article" date="2017" name="Mol. Biol. Evol.">
        <title>The 4-celled Tetrabaena socialis nuclear genome reveals the essential components for genetic control of cell number at the origin of multicellularity in the volvocine lineage.</title>
        <authorList>
            <person name="Featherston J."/>
            <person name="Arakaki Y."/>
            <person name="Hanschen E.R."/>
            <person name="Ferris P.J."/>
            <person name="Michod R.E."/>
            <person name="Olson B.J.S.C."/>
            <person name="Nozaki H."/>
            <person name="Durand P.M."/>
        </authorList>
    </citation>
    <scope>NUCLEOTIDE SEQUENCE [LARGE SCALE GENOMIC DNA]</scope>
    <source>
        <strain evidence="2 3">NIES-571</strain>
    </source>
</reference>
<feature type="region of interest" description="Disordered" evidence="1">
    <location>
        <begin position="134"/>
        <end position="181"/>
    </location>
</feature>
<dbReference type="Pfam" id="PF08757">
    <property type="entry name" value="CotH"/>
    <property type="match status" value="1"/>
</dbReference>
<name>A0A2J7ZK07_9CHLO</name>
<dbReference type="EMBL" id="PGGS01001273">
    <property type="protein sequence ID" value="PNH00608.1"/>
    <property type="molecule type" value="Genomic_DNA"/>
</dbReference>
<dbReference type="OrthoDB" id="540213at2759"/>
<feature type="region of interest" description="Disordered" evidence="1">
    <location>
        <begin position="1"/>
        <end position="22"/>
    </location>
</feature>
<dbReference type="AlphaFoldDB" id="A0A2J7ZK07"/>
<sequence length="194" mass="20848">MDLDDPLEHPPPPPSRRCQADPVDGISQYYRSVWRDSSFRSSAGQRWAVLRGRALSDNVLRDMVAQQAGAVQDAAMRNYQRWSFVYDSSYFSSHLAQWQYEVERLRAWLLGRAKWMDAALADAAGGGQGVVPGWPASASNAPTPGLPAPGLPAPGLPAPGLPAQPAPGQPGPEQPAPGTVLVGGRLSRLMGIRK</sequence>
<gene>
    <name evidence="2" type="ORF">TSOC_013560</name>
</gene>
<keyword evidence="3" id="KW-1185">Reference proteome</keyword>
<comment type="caution">
    <text evidence="2">The sequence shown here is derived from an EMBL/GenBank/DDBJ whole genome shotgun (WGS) entry which is preliminary data.</text>
</comment>
<evidence type="ECO:0000313" key="2">
    <source>
        <dbReference type="EMBL" id="PNH00608.1"/>
    </source>
</evidence>
<evidence type="ECO:0000313" key="3">
    <source>
        <dbReference type="Proteomes" id="UP000236333"/>
    </source>
</evidence>